<keyword evidence="1 5" id="KW-0169">Cobalamin biosynthesis</keyword>
<comment type="catalytic activity">
    <reaction evidence="5">
        <text>Co-precorrin-5B + S-adenosyl-L-methionine = Co-precorrin-6A + S-adenosyl-L-homocysteine</text>
        <dbReference type="Rhea" id="RHEA:26285"/>
        <dbReference type="ChEBI" id="CHEBI:57856"/>
        <dbReference type="ChEBI" id="CHEBI:59789"/>
        <dbReference type="ChEBI" id="CHEBI:60063"/>
        <dbReference type="ChEBI" id="CHEBI:60064"/>
        <dbReference type="EC" id="2.1.1.195"/>
    </reaction>
</comment>
<comment type="similarity">
    <text evidence="5">Belongs to the CbiD family.</text>
</comment>
<dbReference type="GO" id="GO:0032259">
    <property type="term" value="P:methylation"/>
    <property type="evidence" value="ECO:0007669"/>
    <property type="project" value="UniProtKB-KW"/>
</dbReference>
<evidence type="ECO:0000256" key="4">
    <source>
        <dbReference type="ARBA" id="ARBA00022691"/>
    </source>
</evidence>
<dbReference type="InterPro" id="IPR036074">
    <property type="entry name" value="CbiD_sf"/>
</dbReference>
<dbReference type="Pfam" id="PF01888">
    <property type="entry name" value="CbiD"/>
    <property type="match status" value="2"/>
</dbReference>
<keyword evidence="3 5" id="KW-0808">Transferase</keyword>
<evidence type="ECO:0000256" key="5">
    <source>
        <dbReference type="HAMAP-Rule" id="MF_00787"/>
    </source>
</evidence>
<dbReference type="Gene3D" id="3.30.2110.10">
    <property type="entry name" value="CbiD-like"/>
    <property type="match status" value="1"/>
</dbReference>
<reference evidence="6 7" key="1">
    <citation type="journal article" date="2019" name="ISME J.">
        <title>Insights into ecological role of a new deltaproteobacterial order Candidatus Acidulodesulfobacterales by metagenomics and metatranscriptomics.</title>
        <authorList>
            <person name="Tan S."/>
            <person name="Liu J."/>
            <person name="Fang Y."/>
            <person name="Hedlund B.P."/>
            <person name="Lian Z.H."/>
            <person name="Huang L.Y."/>
            <person name="Li J.T."/>
            <person name="Huang L.N."/>
            <person name="Li W.J."/>
            <person name="Jiang H.C."/>
            <person name="Dong H.L."/>
            <person name="Shu W.S."/>
        </authorList>
    </citation>
    <scope>NUCLEOTIDE SEQUENCE [LARGE SCALE GENOMIC DNA]</scope>
    <source>
        <strain evidence="6">AP1</strain>
    </source>
</reference>
<dbReference type="EMBL" id="SGBB01000010">
    <property type="protein sequence ID" value="RZD18342.1"/>
    <property type="molecule type" value="Genomic_DNA"/>
</dbReference>
<evidence type="ECO:0000256" key="2">
    <source>
        <dbReference type="ARBA" id="ARBA00022603"/>
    </source>
</evidence>
<evidence type="ECO:0000313" key="6">
    <source>
        <dbReference type="EMBL" id="RZD18342.1"/>
    </source>
</evidence>
<evidence type="ECO:0000256" key="1">
    <source>
        <dbReference type="ARBA" id="ARBA00022573"/>
    </source>
</evidence>
<protein>
    <recommendedName>
        <fullName evidence="5">Cobalt-precorrin-5B C(1)-methyltransferase</fullName>
        <ecNumber evidence="5">2.1.1.195</ecNumber>
    </recommendedName>
    <alternativeName>
        <fullName evidence="5">Cobalt-precorrin-6A synthase</fullName>
    </alternativeName>
</protein>
<dbReference type="AlphaFoldDB" id="A0A519BM34"/>
<comment type="function">
    <text evidence="5">Catalyzes the methylation of C-1 in cobalt-precorrin-5B to form cobalt-precorrin-6A.</text>
</comment>
<keyword evidence="2 5" id="KW-0489">Methyltransferase</keyword>
<accession>A0A519BM34</accession>
<sequence>MDLLYSKGGLKKGFSTGTVSAGAIKSSVRYYFSKKKFETISVDMPGGESVNIDVADLSCRFLKNGTKISTAVIQKFSGDDIDVTGGIKIYADFMIIGKKNQYKYIKKSPSINYSNNVNNDNISNVNDNDNDNYNDLKGLSSHEYDNGSNNDFDKINAENIKDYLKNYFNEFYHKKLIFYDIIENVKNQIIQGTDFNLFADNTDFLFSSAEGIGVATKHGLPVNIGSPAINPVPLDMIKKNVLNEFKNIILNDGYDGYIRNSLKSDIGKNAKDVNVNDAKFFLSVLYIPDGEDVSKKTLNSRLGIEGGLSILGTTGYVIPISAKAWLDTIKSSLLFLHENNIDICVFTPGRFSEKCAIKIFKNFSEEYFIEIGDFVSYSIRKAAVYGIKNIILAGQFGKIVKISQGERNTNAKYSNLNLNYIGEIIKKYFNYKNQNNNLNNNYNQKNTDTNLYNNLDNNLSESFTYHDEELIDNNFNRNNSFDNNLNNNISNLELNYAFENEISDLSEIYEKVINSNTSREAFLYISSIKNGNVKKEIINEILFNAKKNIEKINNGIIKCKIILLSYNGDKIFETE</sequence>
<dbReference type="Proteomes" id="UP000319296">
    <property type="component" value="Unassembled WGS sequence"/>
</dbReference>
<evidence type="ECO:0000313" key="7">
    <source>
        <dbReference type="Proteomes" id="UP000319296"/>
    </source>
</evidence>
<dbReference type="GO" id="GO:0043780">
    <property type="term" value="F:cobalt-precorrin-5B C1-methyltransferase activity"/>
    <property type="evidence" value="ECO:0007669"/>
    <property type="project" value="RHEA"/>
</dbReference>
<name>A0A519BM34_9DELT</name>
<evidence type="ECO:0000256" key="3">
    <source>
        <dbReference type="ARBA" id="ARBA00022679"/>
    </source>
</evidence>
<dbReference type="PANTHER" id="PTHR35863">
    <property type="entry name" value="COBALT-PRECORRIN-5B C(1)-METHYLTRANSFERASE"/>
    <property type="match status" value="1"/>
</dbReference>
<proteinExistence type="inferred from homology"/>
<dbReference type="GO" id="GO:0019251">
    <property type="term" value="P:anaerobic cobalamin biosynthetic process"/>
    <property type="evidence" value="ECO:0007669"/>
    <property type="project" value="UniProtKB-UniRule"/>
</dbReference>
<keyword evidence="4 5" id="KW-0949">S-adenosyl-L-methionine</keyword>
<dbReference type="InterPro" id="IPR002748">
    <property type="entry name" value="CbiD"/>
</dbReference>
<dbReference type="HAMAP" id="MF_00787">
    <property type="entry name" value="CbiD"/>
    <property type="match status" value="1"/>
</dbReference>
<dbReference type="SUPFAM" id="SSF111342">
    <property type="entry name" value="CbiD-like"/>
    <property type="match status" value="1"/>
</dbReference>
<dbReference type="UniPathway" id="UPA00148">
    <property type="reaction ID" value="UER00227"/>
</dbReference>
<organism evidence="6 7">
    <name type="scientific">Candidatus Acididesulfobacter diazotrophicus</name>
    <dbReference type="NCBI Taxonomy" id="2597226"/>
    <lineage>
        <taxon>Bacteria</taxon>
        <taxon>Deltaproteobacteria</taxon>
        <taxon>Candidatus Acidulodesulfobacterales</taxon>
        <taxon>Candidatus Acididesulfobacter</taxon>
    </lineage>
</organism>
<dbReference type="PANTHER" id="PTHR35863:SF1">
    <property type="entry name" value="COBALT-PRECORRIN-5B C(1)-METHYLTRANSFERASE"/>
    <property type="match status" value="1"/>
</dbReference>
<comment type="caution">
    <text evidence="6">The sequence shown here is derived from an EMBL/GenBank/DDBJ whole genome shotgun (WGS) entry which is preliminary data.</text>
</comment>
<comment type="pathway">
    <text evidence="5">Cofactor biosynthesis; adenosylcobalamin biosynthesis; cob(II)yrinate a,c-diamide from sirohydrochlorin (anaerobic route): step 6/10.</text>
</comment>
<gene>
    <name evidence="5" type="primary">cbiD</name>
    <name evidence="6" type="ORF">EVG15_06255</name>
</gene>
<dbReference type="EC" id="2.1.1.195" evidence="5"/>